<evidence type="ECO:0000313" key="3">
    <source>
        <dbReference type="EMBL" id="WGW03786.1"/>
    </source>
</evidence>
<gene>
    <name evidence="3" type="ORF">QF118_18005</name>
</gene>
<keyword evidence="3" id="KW-0966">Cell projection</keyword>
<dbReference type="InterPro" id="IPR036429">
    <property type="entry name" value="SpoA-like_sf"/>
</dbReference>
<sequence>MSPAKALRRALSRTADVNWDLALVTLAVTIDQRDQDGVIDGLGKSDLLILIDGPEGALGLAVLDREVITGLIEVQTIQQVTQMPVDTDRVLTPTDAAMMAPMIDGTMERFVENLGDHPLLPQIEGYRFGAMLEDARSAGLLLNAANYRVFRAEVDIALGRRRGFVTFILPDRRKPKGKGPENESETGPGPHADVFGRVPARLDAVLAHLSMPLNKAQALKPGDLVPLPHDALDRVELSAGRGRSVVVGRLGQLNGMRAVRLSMPPAKGAAAMAKPAADQGKADFSAAAQAEEPGLPALAEGGGFDAGGFDADSPEPLPDLPAMDFAAEAGEFDMDFGGGGGDFDAAPAEGGETLPAIGTDFASAPVEFDFEE</sequence>
<proteinExistence type="predicted"/>
<dbReference type="Pfam" id="PF01052">
    <property type="entry name" value="FliMN_C"/>
    <property type="match status" value="1"/>
</dbReference>
<keyword evidence="4" id="KW-1185">Reference proteome</keyword>
<keyword evidence="3" id="KW-0282">Flagellum</keyword>
<dbReference type="Proteomes" id="UP001241605">
    <property type="component" value="Chromosome"/>
</dbReference>
<feature type="domain" description="Flagellar motor switch protein FliN-like C-terminal" evidence="2">
    <location>
        <begin position="197"/>
        <end position="261"/>
    </location>
</feature>
<accession>A0ABY8QIH0</accession>
<dbReference type="EMBL" id="CP124616">
    <property type="protein sequence ID" value="WGW03786.1"/>
    <property type="molecule type" value="Genomic_DNA"/>
</dbReference>
<feature type="region of interest" description="Disordered" evidence="1">
    <location>
        <begin position="171"/>
        <end position="194"/>
    </location>
</feature>
<dbReference type="SUPFAM" id="SSF101801">
    <property type="entry name" value="Surface presentation of antigens (SPOA)"/>
    <property type="match status" value="1"/>
</dbReference>
<reference evidence="3 4" key="1">
    <citation type="submission" date="2023-05" db="EMBL/GenBank/DDBJ databases">
        <title>YMD87, complete Genome.</title>
        <authorList>
            <person name="Zhang J."/>
            <person name="Xu X."/>
        </authorList>
    </citation>
    <scope>NUCLEOTIDE SEQUENCE [LARGE SCALE GENOMIC DNA]</scope>
    <source>
        <strain evidence="3 4">YMD87</strain>
    </source>
</reference>
<evidence type="ECO:0000256" key="1">
    <source>
        <dbReference type="SAM" id="MobiDB-lite"/>
    </source>
</evidence>
<protein>
    <submittedName>
        <fullName evidence="3">FliM/FliN family flagellar motor C-terminal domain-containing protein</fullName>
    </submittedName>
</protein>
<evidence type="ECO:0000313" key="4">
    <source>
        <dbReference type="Proteomes" id="UP001241605"/>
    </source>
</evidence>
<organism evidence="3 4">
    <name type="scientific">Tropicibacter oceani</name>
    <dbReference type="NCBI Taxonomy" id="3058420"/>
    <lineage>
        <taxon>Bacteria</taxon>
        <taxon>Pseudomonadati</taxon>
        <taxon>Pseudomonadota</taxon>
        <taxon>Alphaproteobacteria</taxon>
        <taxon>Rhodobacterales</taxon>
        <taxon>Roseobacteraceae</taxon>
        <taxon>Tropicibacter</taxon>
    </lineage>
</organism>
<dbReference type="InterPro" id="IPR001543">
    <property type="entry name" value="FliN-like_C"/>
</dbReference>
<keyword evidence="3" id="KW-0969">Cilium</keyword>
<name>A0ABY8QIH0_9RHOB</name>
<dbReference type="RefSeq" id="WP_282300416.1">
    <property type="nucleotide sequence ID" value="NZ_CP124616.1"/>
</dbReference>
<dbReference type="Gene3D" id="2.30.330.10">
    <property type="entry name" value="SpoA-like"/>
    <property type="match status" value="1"/>
</dbReference>
<feature type="region of interest" description="Disordered" evidence="1">
    <location>
        <begin position="295"/>
        <end position="318"/>
    </location>
</feature>
<evidence type="ECO:0000259" key="2">
    <source>
        <dbReference type="Pfam" id="PF01052"/>
    </source>
</evidence>